<reference evidence="1 2" key="1">
    <citation type="journal article" date="2022" name="Nat. Plants">
        <title>Genomes of leafy and leafless Platanthera orchids illuminate the evolution of mycoheterotrophy.</title>
        <authorList>
            <person name="Li M.H."/>
            <person name="Liu K.W."/>
            <person name="Li Z."/>
            <person name="Lu H.C."/>
            <person name="Ye Q.L."/>
            <person name="Zhang D."/>
            <person name="Wang J.Y."/>
            <person name="Li Y.F."/>
            <person name="Zhong Z.M."/>
            <person name="Liu X."/>
            <person name="Yu X."/>
            <person name="Liu D.K."/>
            <person name="Tu X.D."/>
            <person name="Liu B."/>
            <person name="Hao Y."/>
            <person name="Liao X.Y."/>
            <person name="Jiang Y.T."/>
            <person name="Sun W.H."/>
            <person name="Chen J."/>
            <person name="Chen Y.Q."/>
            <person name="Ai Y."/>
            <person name="Zhai J.W."/>
            <person name="Wu S.S."/>
            <person name="Zhou Z."/>
            <person name="Hsiao Y.Y."/>
            <person name="Wu W.L."/>
            <person name="Chen Y.Y."/>
            <person name="Lin Y.F."/>
            <person name="Hsu J.L."/>
            <person name="Li C.Y."/>
            <person name="Wang Z.W."/>
            <person name="Zhao X."/>
            <person name="Zhong W.Y."/>
            <person name="Ma X.K."/>
            <person name="Ma L."/>
            <person name="Huang J."/>
            <person name="Chen G.Z."/>
            <person name="Huang M.Z."/>
            <person name="Huang L."/>
            <person name="Peng D.H."/>
            <person name="Luo Y.B."/>
            <person name="Zou S.Q."/>
            <person name="Chen S.P."/>
            <person name="Lan S."/>
            <person name="Tsai W.C."/>
            <person name="Van de Peer Y."/>
            <person name="Liu Z.J."/>
        </authorList>
    </citation>
    <scope>NUCLEOTIDE SEQUENCE [LARGE SCALE GENOMIC DNA]</scope>
    <source>
        <strain evidence="1">Lor288</strain>
    </source>
</reference>
<keyword evidence="2" id="KW-1185">Reference proteome</keyword>
<gene>
    <name evidence="1" type="ORF">KSP40_PGU011221</name>
</gene>
<protein>
    <submittedName>
        <fullName evidence="1">Uncharacterized protein</fullName>
    </submittedName>
</protein>
<organism evidence="1 2">
    <name type="scientific">Platanthera guangdongensis</name>
    <dbReference type="NCBI Taxonomy" id="2320717"/>
    <lineage>
        <taxon>Eukaryota</taxon>
        <taxon>Viridiplantae</taxon>
        <taxon>Streptophyta</taxon>
        <taxon>Embryophyta</taxon>
        <taxon>Tracheophyta</taxon>
        <taxon>Spermatophyta</taxon>
        <taxon>Magnoliopsida</taxon>
        <taxon>Liliopsida</taxon>
        <taxon>Asparagales</taxon>
        <taxon>Orchidaceae</taxon>
        <taxon>Orchidoideae</taxon>
        <taxon>Orchideae</taxon>
        <taxon>Orchidinae</taxon>
        <taxon>Platanthera</taxon>
    </lineage>
</organism>
<dbReference type="Proteomes" id="UP001412067">
    <property type="component" value="Unassembled WGS sequence"/>
</dbReference>
<proteinExistence type="predicted"/>
<dbReference type="EMBL" id="JBBWWR010000009">
    <property type="protein sequence ID" value="KAK8961495.1"/>
    <property type="molecule type" value="Genomic_DNA"/>
</dbReference>
<evidence type="ECO:0000313" key="2">
    <source>
        <dbReference type="Proteomes" id="UP001412067"/>
    </source>
</evidence>
<comment type="caution">
    <text evidence="1">The sequence shown here is derived from an EMBL/GenBank/DDBJ whole genome shotgun (WGS) entry which is preliminary data.</text>
</comment>
<name>A0ABR2MBF5_9ASPA</name>
<sequence>MLEESLMIEHVRSEDNIIDIFTKPLSKGPFEQLQGLLGLVTTSHFKRSVEIIEVKVGG</sequence>
<accession>A0ABR2MBF5</accession>
<evidence type="ECO:0000313" key="1">
    <source>
        <dbReference type="EMBL" id="KAK8961495.1"/>
    </source>
</evidence>